<accession>A0ACC1HJ06</accession>
<evidence type="ECO:0000313" key="1">
    <source>
        <dbReference type="EMBL" id="KAJ1675296.1"/>
    </source>
</evidence>
<comment type="caution">
    <text evidence="1">The sequence shown here is derived from an EMBL/GenBank/DDBJ whole genome shotgun (WGS) entry which is preliminary data.</text>
</comment>
<sequence>MPPKAKVSKGTLGRAIIRKRFQGRDPDDYTATLHSTELPDGPSWTRLQSITQQGDLEEFLHTAELAGTEFTAERMNIKIITPDQGTNPFLLTAEEEEHTIKKHKLNQEKLKIPRRPSWDPSMSAVDLHKAERDAFINWRRELAKLQEDEGLLLTPFERNLEVWRQLWRVLERSHLVVQIVDARNPLLFRCIDLEAYVKEIDLQKGNVLLINKADMLTENQRKQWADYFEENSISYVFFSAKISAEKLRLEAERRDDQHESGVTSPKDKLTERFESSAKIDDDSAGGQSGSPSHHNSPQDTDGRDDAEQGPATGEDSTIGQESDERTKVLTSEELLALLAQRCPTGLADEHTQFKKVIGLVGYPNVGKSSTINALVGTKKVSVGAMPGKTKHFQTIHISDDIVLCDCPGLVFPTFATTKADMVCNGVLPIDQLREYTGPAALVAKRIPKWVLEATYGIKIHTKPAEEGGIGVPTAEELLVSYAAARGLVKSGQGNPDEARAARYILKDYVNGKLLYNHPPPNVDGQKFNEEIYTPAELAKHTRNLIEAADGSFQVKHAASDRKDVQRAIQSSGSINTERLDSQFFGTDKSSLVPKLRGKAGVKGQIYTPVQGRVDNQGQIINEFNNVNAAIAAAHMQMQQGDKKHKKGKKNRKARSGSAF</sequence>
<evidence type="ECO:0000313" key="2">
    <source>
        <dbReference type="Proteomes" id="UP001145114"/>
    </source>
</evidence>
<reference evidence="1" key="1">
    <citation type="submission" date="2022-06" db="EMBL/GenBank/DDBJ databases">
        <title>Phylogenomic reconstructions and comparative analyses of Kickxellomycotina fungi.</title>
        <authorList>
            <person name="Reynolds N.K."/>
            <person name="Stajich J.E."/>
            <person name="Barry K."/>
            <person name="Grigoriev I.V."/>
            <person name="Crous P."/>
            <person name="Smith M.E."/>
        </authorList>
    </citation>
    <scope>NUCLEOTIDE SEQUENCE</scope>
    <source>
        <strain evidence="1">RSA 2271</strain>
    </source>
</reference>
<dbReference type="EMBL" id="JAMZIH010005375">
    <property type="protein sequence ID" value="KAJ1675296.1"/>
    <property type="molecule type" value="Genomic_DNA"/>
</dbReference>
<keyword evidence="2" id="KW-1185">Reference proteome</keyword>
<name>A0ACC1HJ06_9FUNG</name>
<gene>
    <name evidence="1" type="ORF">EV182_001542</name>
</gene>
<proteinExistence type="predicted"/>
<dbReference type="Proteomes" id="UP001145114">
    <property type="component" value="Unassembled WGS sequence"/>
</dbReference>
<protein>
    <submittedName>
        <fullName evidence="1">Uncharacterized protein</fullName>
    </submittedName>
</protein>
<organism evidence="1 2">
    <name type="scientific">Spiromyces aspiralis</name>
    <dbReference type="NCBI Taxonomy" id="68401"/>
    <lineage>
        <taxon>Eukaryota</taxon>
        <taxon>Fungi</taxon>
        <taxon>Fungi incertae sedis</taxon>
        <taxon>Zoopagomycota</taxon>
        <taxon>Kickxellomycotina</taxon>
        <taxon>Kickxellomycetes</taxon>
        <taxon>Kickxellales</taxon>
        <taxon>Kickxellaceae</taxon>
        <taxon>Spiromyces</taxon>
    </lineage>
</organism>